<comment type="caution">
    <text evidence="2">The sequence shown here is derived from an EMBL/GenBank/DDBJ whole genome shotgun (WGS) entry which is preliminary data.</text>
</comment>
<reference evidence="2" key="1">
    <citation type="journal article" date="2014" name="Front. Microbiol.">
        <title>High frequency of phylogenetically diverse reductive dehalogenase-homologous genes in deep subseafloor sedimentary metagenomes.</title>
        <authorList>
            <person name="Kawai M."/>
            <person name="Futagami T."/>
            <person name="Toyoda A."/>
            <person name="Takaki Y."/>
            <person name="Nishi S."/>
            <person name="Hori S."/>
            <person name="Arai W."/>
            <person name="Tsubouchi T."/>
            <person name="Morono Y."/>
            <person name="Uchiyama I."/>
            <person name="Ito T."/>
            <person name="Fujiyama A."/>
            <person name="Inagaki F."/>
            <person name="Takami H."/>
        </authorList>
    </citation>
    <scope>NUCLEOTIDE SEQUENCE</scope>
    <source>
        <strain evidence="2">Expedition CK06-06</strain>
    </source>
</reference>
<feature type="region of interest" description="Disordered" evidence="1">
    <location>
        <begin position="1"/>
        <end position="94"/>
    </location>
</feature>
<organism evidence="2">
    <name type="scientific">marine sediment metagenome</name>
    <dbReference type="NCBI Taxonomy" id="412755"/>
    <lineage>
        <taxon>unclassified sequences</taxon>
        <taxon>metagenomes</taxon>
        <taxon>ecological metagenomes</taxon>
    </lineage>
</organism>
<feature type="compositionally biased region" description="Low complexity" evidence="1">
    <location>
        <begin position="62"/>
        <end position="78"/>
    </location>
</feature>
<evidence type="ECO:0000256" key="1">
    <source>
        <dbReference type="SAM" id="MobiDB-lite"/>
    </source>
</evidence>
<dbReference type="EMBL" id="BART01018116">
    <property type="protein sequence ID" value="GAG86103.1"/>
    <property type="molecule type" value="Genomic_DNA"/>
</dbReference>
<sequence length="121" mass="13832">MIPKKEMKRLAKEKKKQDKEKAKIEKEKKISEKREKQGELFEAMKTSKKSKKEKKQIDTDMTSIQTSPSVSTSSEPNSLFQTLTQRTEEAPAKSNAPFLSFSATKSVVEEEKSKLRIIPNV</sequence>
<evidence type="ECO:0000313" key="2">
    <source>
        <dbReference type="EMBL" id="GAG86103.1"/>
    </source>
</evidence>
<feature type="compositionally biased region" description="Basic and acidic residues" evidence="1">
    <location>
        <begin position="1"/>
        <end position="39"/>
    </location>
</feature>
<feature type="non-terminal residue" evidence="2">
    <location>
        <position position="121"/>
    </location>
</feature>
<accession>X1BPX1</accession>
<gene>
    <name evidence="2" type="ORF">S01H4_34254</name>
</gene>
<dbReference type="AlphaFoldDB" id="X1BPX1"/>
<name>X1BPX1_9ZZZZ</name>
<protein>
    <submittedName>
        <fullName evidence="2">Uncharacterized protein</fullName>
    </submittedName>
</protein>
<proteinExistence type="predicted"/>